<dbReference type="AlphaFoldDB" id="A0A9D4QIQ8"/>
<sequence>MSGRPDFCITFVFHINVLKKSPFCPLRNTELLMSVEFLNDLHQSFVNVESSHNIPYDIMLHAVESFLKVNSAVEELALMLQGFSQ</sequence>
<keyword evidence="2" id="KW-1185">Reference proteome</keyword>
<organism evidence="1 2">
    <name type="scientific">Dreissena polymorpha</name>
    <name type="common">Zebra mussel</name>
    <name type="synonym">Mytilus polymorpha</name>
    <dbReference type="NCBI Taxonomy" id="45954"/>
    <lineage>
        <taxon>Eukaryota</taxon>
        <taxon>Metazoa</taxon>
        <taxon>Spiralia</taxon>
        <taxon>Lophotrochozoa</taxon>
        <taxon>Mollusca</taxon>
        <taxon>Bivalvia</taxon>
        <taxon>Autobranchia</taxon>
        <taxon>Heteroconchia</taxon>
        <taxon>Euheterodonta</taxon>
        <taxon>Imparidentia</taxon>
        <taxon>Neoheterodontei</taxon>
        <taxon>Myida</taxon>
        <taxon>Dreissenoidea</taxon>
        <taxon>Dreissenidae</taxon>
        <taxon>Dreissena</taxon>
    </lineage>
</organism>
<proteinExistence type="predicted"/>
<dbReference type="Proteomes" id="UP000828390">
    <property type="component" value="Unassembled WGS sequence"/>
</dbReference>
<dbReference type="EMBL" id="JAIWYP010000004">
    <property type="protein sequence ID" value="KAH3832232.1"/>
    <property type="molecule type" value="Genomic_DNA"/>
</dbReference>
<evidence type="ECO:0000313" key="2">
    <source>
        <dbReference type="Proteomes" id="UP000828390"/>
    </source>
</evidence>
<gene>
    <name evidence="1" type="ORF">DPMN_105513</name>
</gene>
<comment type="caution">
    <text evidence="1">The sequence shown here is derived from an EMBL/GenBank/DDBJ whole genome shotgun (WGS) entry which is preliminary data.</text>
</comment>
<reference evidence="1" key="2">
    <citation type="submission" date="2020-11" db="EMBL/GenBank/DDBJ databases">
        <authorList>
            <person name="McCartney M.A."/>
            <person name="Auch B."/>
            <person name="Kono T."/>
            <person name="Mallez S."/>
            <person name="Becker A."/>
            <person name="Gohl D.M."/>
            <person name="Silverstein K.A.T."/>
            <person name="Koren S."/>
            <person name="Bechman K.B."/>
            <person name="Herman A."/>
            <person name="Abrahante J.E."/>
            <person name="Garbe J."/>
        </authorList>
    </citation>
    <scope>NUCLEOTIDE SEQUENCE</scope>
    <source>
        <strain evidence="1">Duluth1</strain>
        <tissue evidence="1">Whole animal</tissue>
    </source>
</reference>
<accession>A0A9D4QIQ8</accession>
<protein>
    <submittedName>
        <fullName evidence="1">Uncharacterized protein</fullName>
    </submittedName>
</protein>
<reference evidence="1" key="1">
    <citation type="journal article" date="2019" name="bioRxiv">
        <title>The Genome of the Zebra Mussel, Dreissena polymorpha: A Resource for Invasive Species Research.</title>
        <authorList>
            <person name="McCartney M.A."/>
            <person name="Auch B."/>
            <person name="Kono T."/>
            <person name="Mallez S."/>
            <person name="Zhang Y."/>
            <person name="Obille A."/>
            <person name="Becker A."/>
            <person name="Abrahante J.E."/>
            <person name="Garbe J."/>
            <person name="Badalamenti J.P."/>
            <person name="Herman A."/>
            <person name="Mangelson H."/>
            <person name="Liachko I."/>
            <person name="Sullivan S."/>
            <person name="Sone E.D."/>
            <person name="Koren S."/>
            <person name="Silverstein K.A.T."/>
            <person name="Beckman K.B."/>
            <person name="Gohl D.M."/>
        </authorList>
    </citation>
    <scope>NUCLEOTIDE SEQUENCE</scope>
    <source>
        <strain evidence="1">Duluth1</strain>
        <tissue evidence="1">Whole animal</tissue>
    </source>
</reference>
<name>A0A9D4QIQ8_DREPO</name>
<evidence type="ECO:0000313" key="1">
    <source>
        <dbReference type="EMBL" id="KAH3832232.1"/>
    </source>
</evidence>